<dbReference type="GO" id="GO:0005886">
    <property type="term" value="C:plasma membrane"/>
    <property type="evidence" value="ECO:0007669"/>
    <property type="project" value="UniProtKB-SubCell"/>
</dbReference>
<dbReference type="GO" id="GO:0008233">
    <property type="term" value="F:peptidase activity"/>
    <property type="evidence" value="ECO:0007669"/>
    <property type="project" value="UniProtKB-KW"/>
</dbReference>
<dbReference type="EMBL" id="CP007452">
    <property type="protein sequence ID" value="AHM56146.1"/>
    <property type="molecule type" value="Genomic_DNA"/>
</dbReference>
<dbReference type="STRING" id="1286171.EAL2_c08460"/>
<dbReference type="eggNOG" id="COG2339">
    <property type="taxonomic scope" value="Bacteria"/>
</dbReference>
<reference evidence="11 12" key="1">
    <citation type="journal article" date="2014" name="Genome Announc.">
        <title>Complete Genome Sequence of Amino Acid-Utilizing Eubacterium acidaminophilum al-2 (DSM 3953).</title>
        <authorList>
            <person name="Poehlein A."/>
            <person name="Andreesen J.R."/>
            <person name="Daniel R."/>
        </authorList>
    </citation>
    <scope>NUCLEOTIDE SEQUENCE [LARGE SCALE GENOMIC DNA]</scope>
    <source>
        <strain evidence="11 12">DSM 3953</strain>
    </source>
</reference>
<comment type="subcellular location">
    <subcellularLocation>
        <location evidence="1">Cell membrane</location>
        <topology evidence="1">Multi-pass membrane protein</topology>
    </subcellularLocation>
</comment>
<evidence type="ECO:0000256" key="7">
    <source>
        <dbReference type="ARBA" id="ARBA00022801"/>
    </source>
</evidence>
<keyword evidence="5 11" id="KW-0645">Protease</keyword>
<evidence type="ECO:0000256" key="8">
    <source>
        <dbReference type="ARBA" id="ARBA00022989"/>
    </source>
</evidence>
<keyword evidence="4" id="KW-1003">Cell membrane</keyword>
<proteinExistence type="inferred from homology"/>
<evidence type="ECO:0000256" key="5">
    <source>
        <dbReference type="ARBA" id="ARBA00022670"/>
    </source>
</evidence>
<organism evidence="11 12">
    <name type="scientific">Peptoclostridium acidaminophilum DSM 3953</name>
    <dbReference type="NCBI Taxonomy" id="1286171"/>
    <lineage>
        <taxon>Bacteria</taxon>
        <taxon>Bacillati</taxon>
        <taxon>Bacillota</taxon>
        <taxon>Clostridia</taxon>
        <taxon>Peptostreptococcales</taxon>
        <taxon>Peptoclostridiaceae</taxon>
        <taxon>Peptoclostridium</taxon>
    </lineage>
</organism>
<evidence type="ECO:0000256" key="3">
    <source>
        <dbReference type="ARBA" id="ARBA00018997"/>
    </source>
</evidence>
<dbReference type="InterPro" id="IPR026898">
    <property type="entry name" value="PrsW"/>
</dbReference>
<evidence type="ECO:0000313" key="11">
    <source>
        <dbReference type="EMBL" id="AHM56146.1"/>
    </source>
</evidence>
<dbReference type="PANTHER" id="PTHR36844">
    <property type="entry name" value="PROTEASE PRSW"/>
    <property type="match status" value="1"/>
</dbReference>
<name>W8U5F1_PEPAC</name>
<feature type="transmembrane region" description="Helical" evidence="10">
    <location>
        <begin position="6"/>
        <end position="23"/>
    </location>
</feature>
<dbReference type="RefSeq" id="WP_025435169.1">
    <property type="nucleotide sequence ID" value="NZ_CP007452.1"/>
</dbReference>
<feature type="transmembrane region" description="Helical" evidence="10">
    <location>
        <begin position="61"/>
        <end position="82"/>
    </location>
</feature>
<dbReference type="Proteomes" id="UP000019591">
    <property type="component" value="Chromosome"/>
</dbReference>
<dbReference type="PIRSF" id="PIRSF016933">
    <property type="entry name" value="PrsW"/>
    <property type="match status" value="1"/>
</dbReference>
<evidence type="ECO:0000256" key="6">
    <source>
        <dbReference type="ARBA" id="ARBA00022692"/>
    </source>
</evidence>
<evidence type="ECO:0000313" key="12">
    <source>
        <dbReference type="Proteomes" id="UP000019591"/>
    </source>
</evidence>
<evidence type="ECO:0000256" key="4">
    <source>
        <dbReference type="ARBA" id="ARBA00022475"/>
    </source>
</evidence>
<dbReference type="Pfam" id="PF13367">
    <property type="entry name" value="PrsW-protease"/>
    <property type="match status" value="1"/>
</dbReference>
<evidence type="ECO:0000256" key="9">
    <source>
        <dbReference type="ARBA" id="ARBA00023136"/>
    </source>
</evidence>
<gene>
    <name evidence="11" type="primary">prsW</name>
    <name evidence="11" type="ORF">EAL2_c08460</name>
</gene>
<keyword evidence="12" id="KW-1185">Reference proteome</keyword>
<comment type="similarity">
    <text evidence="2">Belongs to the protease PrsW family.</text>
</comment>
<dbReference type="AlphaFoldDB" id="W8U5F1"/>
<accession>W8U5F1</accession>
<evidence type="ECO:0000256" key="1">
    <source>
        <dbReference type="ARBA" id="ARBA00004651"/>
    </source>
</evidence>
<dbReference type="GO" id="GO:0006508">
    <property type="term" value="P:proteolysis"/>
    <property type="evidence" value="ECO:0007669"/>
    <property type="project" value="UniProtKB-KW"/>
</dbReference>
<dbReference type="PANTHER" id="PTHR36844:SF1">
    <property type="entry name" value="PROTEASE PRSW"/>
    <property type="match status" value="1"/>
</dbReference>
<protein>
    <recommendedName>
        <fullName evidence="3">Protease PrsW</fullName>
    </recommendedName>
</protein>
<evidence type="ECO:0000256" key="10">
    <source>
        <dbReference type="SAM" id="Phobius"/>
    </source>
</evidence>
<keyword evidence="9 10" id="KW-0472">Membrane</keyword>
<keyword evidence="7 11" id="KW-0378">Hydrolase</keyword>
<keyword evidence="8 10" id="KW-1133">Transmembrane helix</keyword>
<feature type="transmembrane region" description="Helical" evidence="10">
    <location>
        <begin position="199"/>
        <end position="215"/>
    </location>
</feature>
<feature type="transmembrane region" description="Helical" evidence="10">
    <location>
        <begin position="131"/>
        <end position="156"/>
    </location>
</feature>
<sequence>MDLRIWIIAIIPGVVLAITIYMLDKYDREPVSMLLKIFFLGALSVIPVIVVENFLLGLNVFSGVLGAFYTSFIVAGLTEEFFKRQVVLRWAFDDVHFHEKLDGIVFCVFAALGFATVENISYVVFRFDANVYVGIMRGVLSVPAHMLFAITMGYYLSLAKCCRSCSYEERVGYLRKSLYVPMMLHGTFNFILMLGVEKYFFIFILYVGYLWKVNIKRIREYTMDSKLNHTHAAENHEIKSHEQEDEE</sequence>
<dbReference type="KEGG" id="eac:EAL2_c08460"/>
<dbReference type="OrthoDB" id="5504276at2"/>
<dbReference type="HOGENOM" id="CLU_081250_1_0_9"/>
<dbReference type="PATRIC" id="fig|1286171.3.peg.793"/>
<keyword evidence="6 10" id="KW-0812">Transmembrane</keyword>
<evidence type="ECO:0000256" key="2">
    <source>
        <dbReference type="ARBA" id="ARBA00009165"/>
    </source>
</evidence>
<dbReference type="InterPro" id="IPR023596">
    <property type="entry name" value="Peptidase_PrsW_arch/bac"/>
</dbReference>
<feature type="transmembrane region" description="Helical" evidence="10">
    <location>
        <begin position="35"/>
        <end position="55"/>
    </location>
</feature>
<feature type="transmembrane region" description="Helical" evidence="10">
    <location>
        <begin position="103"/>
        <end position="125"/>
    </location>
</feature>